<keyword evidence="4 7" id="KW-0833">Ubl conjugation pathway</keyword>
<keyword evidence="3 7" id="KW-0645">Protease</keyword>
<protein>
    <recommendedName>
        <fullName evidence="2 7">ubiquitinyl hydrolase 1</fullName>
        <ecNumber evidence="2 7">3.4.19.12</ecNumber>
    </recommendedName>
</protein>
<dbReference type="GO" id="GO:0005737">
    <property type="term" value="C:cytoplasm"/>
    <property type="evidence" value="ECO:0007669"/>
    <property type="project" value="TreeGrafter"/>
</dbReference>
<name>W2RQB9_CYPE1</name>
<dbReference type="InterPro" id="IPR036959">
    <property type="entry name" value="Peptidase_C12_UCH_sf"/>
</dbReference>
<comment type="catalytic activity">
    <reaction evidence="1 7">
        <text>Thiol-dependent hydrolysis of ester, thioester, amide, peptide and isopeptide bonds formed by the C-terminal Gly of ubiquitin (a 76-residue protein attached to proteins as an intracellular targeting signal).</text>
        <dbReference type="EC" id="3.4.19.12"/>
    </reaction>
</comment>
<dbReference type="InterPro" id="IPR038765">
    <property type="entry name" value="Papain-like_cys_pep_sf"/>
</dbReference>
<dbReference type="EMBL" id="KB822723">
    <property type="protein sequence ID" value="ETN37909.1"/>
    <property type="molecule type" value="Genomic_DNA"/>
</dbReference>
<feature type="active site" description="Nucleophile" evidence="7">
    <location>
        <position position="91"/>
    </location>
</feature>
<reference evidence="9 10" key="1">
    <citation type="submission" date="2013-03" db="EMBL/GenBank/DDBJ databases">
        <title>The Genome Sequence of Phialophora europaea CBS 101466.</title>
        <authorList>
            <consortium name="The Broad Institute Genomics Platform"/>
            <person name="Cuomo C."/>
            <person name="de Hoog S."/>
            <person name="Gorbushina A."/>
            <person name="Walker B."/>
            <person name="Young S.K."/>
            <person name="Zeng Q."/>
            <person name="Gargeya S."/>
            <person name="Fitzgerald M."/>
            <person name="Haas B."/>
            <person name="Abouelleil A."/>
            <person name="Allen A.W."/>
            <person name="Alvarado L."/>
            <person name="Arachchi H.M."/>
            <person name="Berlin A.M."/>
            <person name="Chapman S.B."/>
            <person name="Gainer-Dewar J."/>
            <person name="Goldberg J."/>
            <person name="Griggs A."/>
            <person name="Gujja S."/>
            <person name="Hansen M."/>
            <person name="Howarth C."/>
            <person name="Imamovic A."/>
            <person name="Ireland A."/>
            <person name="Larimer J."/>
            <person name="McCowan C."/>
            <person name="Murphy C."/>
            <person name="Pearson M."/>
            <person name="Poon T.W."/>
            <person name="Priest M."/>
            <person name="Roberts A."/>
            <person name="Saif S."/>
            <person name="Shea T."/>
            <person name="Sisk P."/>
            <person name="Sykes S."/>
            <person name="Wortman J."/>
            <person name="Nusbaum C."/>
            <person name="Birren B."/>
        </authorList>
    </citation>
    <scope>NUCLEOTIDE SEQUENCE [LARGE SCALE GENOMIC DNA]</scope>
    <source>
        <strain evidence="9 10">CBS 101466</strain>
    </source>
</reference>
<evidence type="ECO:0000256" key="1">
    <source>
        <dbReference type="ARBA" id="ARBA00000707"/>
    </source>
</evidence>
<dbReference type="InterPro" id="IPR001578">
    <property type="entry name" value="Peptidase_C12_UCH"/>
</dbReference>
<keyword evidence="6 7" id="KW-0788">Thiol protease</keyword>
<evidence type="ECO:0000259" key="8">
    <source>
        <dbReference type="PROSITE" id="PS52048"/>
    </source>
</evidence>
<evidence type="ECO:0000313" key="9">
    <source>
        <dbReference type="EMBL" id="ETN37909.1"/>
    </source>
</evidence>
<evidence type="ECO:0000313" key="10">
    <source>
        <dbReference type="Proteomes" id="UP000030752"/>
    </source>
</evidence>
<evidence type="ECO:0000256" key="5">
    <source>
        <dbReference type="ARBA" id="ARBA00022801"/>
    </source>
</evidence>
<dbReference type="AlphaFoldDB" id="W2RQB9"/>
<feature type="site" description="Important for enzyme activity" evidence="7">
    <location>
        <position position="213"/>
    </location>
</feature>
<organism evidence="9 10">
    <name type="scientific">Cyphellophora europaea (strain CBS 101466)</name>
    <name type="common">Phialophora europaea</name>
    <dbReference type="NCBI Taxonomy" id="1220924"/>
    <lineage>
        <taxon>Eukaryota</taxon>
        <taxon>Fungi</taxon>
        <taxon>Dikarya</taxon>
        <taxon>Ascomycota</taxon>
        <taxon>Pezizomycotina</taxon>
        <taxon>Eurotiomycetes</taxon>
        <taxon>Chaetothyriomycetidae</taxon>
        <taxon>Chaetothyriales</taxon>
        <taxon>Cyphellophoraceae</taxon>
        <taxon>Cyphellophora</taxon>
    </lineage>
</organism>
<dbReference type="OrthoDB" id="1924260at2759"/>
<dbReference type="PROSITE" id="PS52048">
    <property type="entry name" value="UCH_DOMAIN"/>
    <property type="match status" value="1"/>
</dbReference>
<proteinExistence type="inferred from homology"/>
<evidence type="ECO:0000256" key="2">
    <source>
        <dbReference type="ARBA" id="ARBA00012759"/>
    </source>
</evidence>
<dbReference type="PANTHER" id="PTHR10589:SF29">
    <property type="entry name" value="UBIQUITIN CARBOXYL-TERMINAL HYDROLASE"/>
    <property type="match status" value="1"/>
</dbReference>
<dbReference type="VEuPathDB" id="FungiDB:HMPREF1541_07532"/>
<feature type="active site" description="Proton donor" evidence="7">
    <location>
        <position position="198"/>
    </location>
</feature>
<dbReference type="GeneID" id="19974871"/>
<dbReference type="RefSeq" id="XP_008720078.1">
    <property type="nucleotide sequence ID" value="XM_008721856.1"/>
</dbReference>
<comment type="similarity">
    <text evidence="7">Belongs to the peptidase C12 family.</text>
</comment>
<gene>
    <name evidence="9" type="ORF">HMPREF1541_07532</name>
</gene>
<dbReference type="eggNOG" id="KOG2778">
    <property type="taxonomic scope" value="Eukaryota"/>
</dbReference>
<evidence type="ECO:0000256" key="7">
    <source>
        <dbReference type="PROSITE-ProRule" id="PRU01393"/>
    </source>
</evidence>
<keyword evidence="10" id="KW-1185">Reference proteome</keyword>
<dbReference type="Pfam" id="PF01088">
    <property type="entry name" value="Peptidase_C12"/>
    <property type="match status" value="1"/>
</dbReference>
<dbReference type="Proteomes" id="UP000030752">
    <property type="component" value="Unassembled WGS sequence"/>
</dbReference>
<evidence type="ECO:0000256" key="3">
    <source>
        <dbReference type="ARBA" id="ARBA00022670"/>
    </source>
</evidence>
<feature type="domain" description="UCH catalytic" evidence="8">
    <location>
        <begin position="11"/>
        <end position="260"/>
    </location>
</feature>
<sequence>MNGETFENWTGWAELENDPAIFSTLLREWGVPSVRIQEVFELDSLFDMPPDNIFGLVLLSRWTAPEEENKHQLTTAPSDLWFANQISSYSCASVAIMNIINNHPSINLGPELNAFRNQTKNMSPKDRGLALDSFEHVREKHNSFATAIDKLTVDMSLKDDVLKYERKKRVEETATTNGKRRKRRKITMEHDDQVNGFHFIAYAPVLASAWKMDGMEPLPRKIAGTTAEGSWLFAAASDIQSQMASAIADEMEFSVLSLVRRTDTEDQSAEAADMQLAREDWGPFISHLVQLHAEKGDIQDLMR</sequence>
<evidence type="ECO:0000256" key="4">
    <source>
        <dbReference type="ARBA" id="ARBA00022786"/>
    </source>
</evidence>
<dbReference type="EC" id="3.4.19.12" evidence="2 7"/>
<feature type="site" description="Transition state stabilizer" evidence="7">
    <location>
        <position position="85"/>
    </location>
</feature>
<dbReference type="SUPFAM" id="SSF54001">
    <property type="entry name" value="Cysteine proteinases"/>
    <property type="match status" value="1"/>
</dbReference>
<dbReference type="Gene3D" id="3.40.532.10">
    <property type="entry name" value="Peptidase C12, ubiquitin carboxyl-terminal hydrolase"/>
    <property type="match status" value="1"/>
</dbReference>
<dbReference type="GO" id="GO:0016579">
    <property type="term" value="P:protein deubiquitination"/>
    <property type="evidence" value="ECO:0007669"/>
    <property type="project" value="TreeGrafter"/>
</dbReference>
<evidence type="ECO:0000256" key="6">
    <source>
        <dbReference type="ARBA" id="ARBA00022807"/>
    </source>
</evidence>
<dbReference type="PANTHER" id="PTHR10589">
    <property type="entry name" value="UBIQUITIN CARBOXYL-TERMINAL HYDROLASE"/>
    <property type="match status" value="1"/>
</dbReference>
<dbReference type="InParanoid" id="W2RQB9"/>
<dbReference type="GO" id="GO:0004843">
    <property type="term" value="F:cysteine-type deubiquitinase activity"/>
    <property type="evidence" value="ECO:0007669"/>
    <property type="project" value="UniProtKB-UniRule"/>
</dbReference>
<keyword evidence="5 7" id="KW-0378">Hydrolase</keyword>
<dbReference type="HOGENOM" id="CLU_018316_3_0_1"/>
<accession>W2RQB9</accession>
<dbReference type="GO" id="GO:0006511">
    <property type="term" value="P:ubiquitin-dependent protein catabolic process"/>
    <property type="evidence" value="ECO:0007669"/>
    <property type="project" value="UniProtKB-UniRule"/>
</dbReference>
<dbReference type="STRING" id="1220924.W2RQB9"/>